<dbReference type="AlphaFoldDB" id="A0A249KHX3"/>
<evidence type="ECO:0000259" key="1">
    <source>
        <dbReference type="Pfam" id="PF00248"/>
    </source>
</evidence>
<evidence type="ECO:0000313" key="3">
    <source>
        <dbReference type="Proteomes" id="UP000217215"/>
    </source>
</evidence>
<dbReference type="Pfam" id="PF00248">
    <property type="entry name" value="Aldo_ket_red"/>
    <property type="match status" value="1"/>
</dbReference>
<dbReference type="SUPFAM" id="SSF51430">
    <property type="entry name" value="NAD(P)-linked oxidoreductase"/>
    <property type="match status" value="1"/>
</dbReference>
<reference evidence="2 3" key="1">
    <citation type="submission" date="2016-07" db="EMBL/GenBank/DDBJ databases">
        <title>High microdiversification within the ubiquitous acI lineage of Actinobacteria.</title>
        <authorList>
            <person name="Neuenschwander S.M."/>
            <person name="Salcher M."/>
            <person name="Ghai R."/>
            <person name="Pernthaler J."/>
        </authorList>
    </citation>
    <scope>NUCLEOTIDE SEQUENCE [LARGE SCALE GENOMIC DNA]</scope>
    <source>
        <strain evidence="2">MMS-IA-56</strain>
    </source>
</reference>
<dbReference type="EMBL" id="CP016773">
    <property type="protein sequence ID" value="ASY16394.1"/>
    <property type="molecule type" value="Genomic_DNA"/>
</dbReference>
<protein>
    <submittedName>
        <fullName evidence="2">D-threo-aldose 1-dehydrogenase</fullName>
    </submittedName>
</protein>
<dbReference type="InterPro" id="IPR020471">
    <property type="entry name" value="AKR"/>
</dbReference>
<dbReference type="Gene3D" id="3.20.20.100">
    <property type="entry name" value="NADP-dependent oxidoreductase domain"/>
    <property type="match status" value="1"/>
</dbReference>
<dbReference type="PANTHER" id="PTHR42686">
    <property type="entry name" value="GH17980P-RELATED"/>
    <property type="match status" value="1"/>
</dbReference>
<evidence type="ECO:0000313" key="2">
    <source>
        <dbReference type="EMBL" id="ASY16394.1"/>
    </source>
</evidence>
<name>A0A249KHX3_9ACTN</name>
<keyword evidence="3" id="KW-1185">Reference proteome</keyword>
<dbReference type="PANTHER" id="PTHR42686:SF1">
    <property type="entry name" value="GH17980P-RELATED"/>
    <property type="match status" value="1"/>
</dbReference>
<dbReference type="InterPro" id="IPR023210">
    <property type="entry name" value="NADP_OxRdtase_dom"/>
</dbReference>
<dbReference type="Proteomes" id="UP000217215">
    <property type="component" value="Chromosome"/>
</dbReference>
<dbReference type="GO" id="GO:0016491">
    <property type="term" value="F:oxidoreductase activity"/>
    <property type="evidence" value="ECO:0007669"/>
    <property type="project" value="InterPro"/>
</dbReference>
<sequence length="325" mass="35757">MARYSEKVKLKRSNLEVTRMGLGTAPLGGLFKSVTDEDGEDLLNTALDLGINYFDTAPQYGHGVAEMRVGKALQKTSKPFVIETKVGRVLRHVEGVEPEQWFPDAPRNIVPIYDYSKDGIKQAFEESLERLGLPHIDIVLMHDAEDYIKEATENAFPVLADLRSQGLIKAIGLGMNYVEPALEIMKGTDLDIALIAGRFTLLDQVAQNELFPYALKNSIDISMGGVLNSGVLANPVAGATYNYLPASDEIIARAKAICDFLKERDVPLLAAALQYPLRHPAVTTVIVGPRTCNELEVNIENFEHKLPDNLWTELEDAGLIAKLAV</sequence>
<dbReference type="OrthoDB" id="9768851at2"/>
<accession>A0A249KHX3</accession>
<dbReference type="KEGG" id="psuf:A1sIA56_05785"/>
<organism evidence="2 3">
    <name type="scientific">Candidatus Planktophila sulfonica</name>
    <dbReference type="NCBI Taxonomy" id="1884904"/>
    <lineage>
        <taxon>Bacteria</taxon>
        <taxon>Bacillati</taxon>
        <taxon>Actinomycetota</taxon>
        <taxon>Actinomycetes</taxon>
        <taxon>Candidatus Nanopelagicales</taxon>
        <taxon>Candidatus Nanopelagicaceae</taxon>
        <taxon>Candidatus Planktophila</taxon>
    </lineage>
</organism>
<gene>
    <name evidence="2" type="ORF">A1sIA56_05785</name>
</gene>
<proteinExistence type="predicted"/>
<dbReference type="GO" id="GO:0005829">
    <property type="term" value="C:cytosol"/>
    <property type="evidence" value="ECO:0007669"/>
    <property type="project" value="TreeGrafter"/>
</dbReference>
<feature type="domain" description="NADP-dependent oxidoreductase" evidence="1">
    <location>
        <begin position="19"/>
        <end position="316"/>
    </location>
</feature>
<dbReference type="InterPro" id="IPR036812">
    <property type="entry name" value="NAD(P)_OxRdtase_dom_sf"/>
</dbReference>
<dbReference type="RefSeq" id="WP_095673957.1">
    <property type="nucleotide sequence ID" value="NZ_CP016773.1"/>
</dbReference>